<dbReference type="InterPro" id="IPR027640">
    <property type="entry name" value="Kinesin-like_fam"/>
</dbReference>
<dbReference type="GO" id="GO:0042128">
    <property type="term" value="P:nitrate assimilation"/>
    <property type="evidence" value="ECO:0007669"/>
    <property type="project" value="UniProtKB-KW"/>
</dbReference>
<evidence type="ECO:0008006" key="16">
    <source>
        <dbReference type="Google" id="ProtNLM"/>
    </source>
</evidence>
<feature type="transmembrane region" description="Helical" evidence="11">
    <location>
        <begin position="330"/>
        <end position="363"/>
    </location>
</feature>
<evidence type="ECO:0000259" key="12">
    <source>
        <dbReference type="PROSITE" id="PS50067"/>
    </source>
</evidence>
<proteinExistence type="inferred from homology"/>
<evidence type="ECO:0000256" key="1">
    <source>
        <dbReference type="ARBA" id="ARBA00004141"/>
    </source>
</evidence>
<feature type="transmembrane region" description="Helical" evidence="11">
    <location>
        <begin position="99"/>
        <end position="118"/>
    </location>
</feature>
<feature type="domain" description="Major facilitator superfamily (MFS) profile" evidence="13">
    <location>
        <begin position="8"/>
        <end position="435"/>
    </location>
</feature>
<evidence type="ECO:0000259" key="13">
    <source>
        <dbReference type="PROSITE" id="PS50850"/>
    </source>
</evidence>
<dbReference type="InterPro" id="IPR001752">
    <property type="entry name" value="Kinesin_motor_dom"/>
</dbReference>
<feature type="region of interest" description="Disordered" evidence="10">
    <location>
        <begin position="939"/>
        <end position="988"/>
    </location>
</feature>
<feature type="transmembrane region" description="Helical" evidence="11">
    <location>
        <begin position="383"/>
        <end position="406"/>
    </location>
</feature>
<protein>
    <recommendedName>
        <fullName evidence="16">Kinesin-like protein</fullName>
    </recommendedName>
</protein>
<keyword evidence="4 8" id="KW-0067">ATP-binding</keyword>
<dbReference type="GO" id="GO:0005524">
    <property type="term" value="F:ATP binding"/>
    <property type="evidence" value="ECO:0007669"/>
    <property type="project" value="UniProtKB-UniRule"/>
</dbReference>
<feature type="compositionally biased region" description="Acidic residues" evidence="10">
    <location>
        <begin position="939"/>
        <end position="981"/>
    </location>
</feature>
<name>A0A8T1UCW4_9STRA</name>
<organism evidence="14 15">
    <name type="scientific">Phytophthora cactorum</name>
    <dbReference type="NCBI Taxonomy" id="29920"/>
    <lineage>
        <taxon>Eukaryota</taxon>
        <taxon>Sar</taxon>
        <taxon>Stramenopiles</taxon>
        <taxon>Oomycota</taxon>
        <taxon>Peronosporomycetes</taxon>
        <taxon>Peronosporales</taxon>
        <taxon>Peronosporaceae</taxon>
        <taxon>Phytophthora</taxon>
    </lineage>
</organism>
<dbReference type="PROSITE" id="PS50850">
    <property type="entry name" value="MFS"/>
    <property type="match status" value="1"/>
</dbReference>
<dbReference type="GO" id="GO:0015112">
    <property type="term" value="F:nitrate transmembrane transporter activity"/>
    <property type="evidence" value="ECO:0007669"/>
    <property type="project" value="InterPro"/>
</dbReference>
<feature type="transmembrane region" description="Helical" evidence="11">
    <location>
        <begin position="290"/>
        <end position="309"/>
    </location>
</feature>
<evidence type="ECO:0000313" key="14">
    <source>
        <dbReference type="EMBL" id="KAG6960374.1"/>
    </source>
</evidence>
<dbReference type="PROSITE" id="PS00411">
    <property type="entry name" value="KINESIN_MOTOR_1"/>
    <property type="match status" value="1"/>
</dbReference>
<evidence type="ECO:0000313" key="15">
    <source>
        <dbReference type="Proteomes" id="UP000688947"/>
    </source>
</evidence>
<dbReference type="PANTHER" id="PTHR47972:SF16">
    <property type="entry name" value="KINESIN-LIKE PROTEIN"/>
    <property type="match status" value="1"/>
</dbReference>
<keyword evidence="3 8" id="KW-0547">Nucleotide-binding</keyword>
<keyword evidence="6" id="KW-0534">Nitrate assimilation</keyword>
<accession>A0A8T1UCW4</accession>
<comment type="caution">
    <text evidence="14">The sequence shown here is derived from an EMBL/GenBank/DDBJ whole genome shotgun (WGS) entry which is preliminary data.</text>
</comment>
<dbReference type="VEuPathDB" id="FungiDB:PC110_g15577"/>
<evidence type="ECO:0000256" key="3">
    <source>
        <dbReference type="ARBA" id="ARBA00022741"/>
    </source>
</evidence>
<comment type="similarity">
    <text evidence="8">Belongs to the TRAFAC class myosin-kinesin ATPase superfamily. Kinesin family.</text>
</comment>
<dbReference type="GO" id="GO:0016020">
    <property type="term" value="C:membrane"/>
    <property type="evidence" value="ECO:0007669"/>
    <property type="project" value="UniProtKB-SubCell"/>
</dbReference>
<dbReference type="CDD" id="cd17341">
    <property type="entry name" value="MFS_NRT2_like"/>
    <property type="match status" value="1"/>
</dbReference>
<reference evidence="14" key="1">
    <citation type="submission" date="2021-01" db="EMBL/GenBank/DDBJ databases">
        <title>Phytophthora aleatoria, a newly-described species from Pinus radiata is distinct from Phytophthora cactorum isolates based on comparative genomics.</title>
        <authorList>
            <person name="Mcdougal R."/>
            <person name="Panda P."/>
            <person name="Williams N."/>
            <person name="Studholme D.J."/>
        </authorList>
    </citation>
    <scope>NUCLEOTIDE SEQUENCE</scope>
    <source>
        <strain evidence="14">NZFS 3830</strain>
    </source>
</reference>
<dbReference type="InterPro" id="IPR044772">
    <property type="entry name" value="NO3_transporter"/>
</dbReference>
<keyword evidence="5 11" id="KW-1133">Transmembrane helix</keyword>
<feature type="transmembrane region" description="Helical" evidence="11">
    <location>
        <begin position="413"/>
        <end position="430"/>
    </location>
</feature>
<feature type="coiled-coil region" evidence="9">
    <location>
        <begin position="485"/>
        <end position="552"/>
    </location>
</feature>
<keyword evidence="2 11" id="KW-0812">Transmembrane</keyword>
<evidence type="ECO:0000256" key="9">
    <source>
        <dbReference type="SAM" id="Coils"/>
    </source>
</evidence>
<comment type="subcellular location">
    <subcellularLocation>
        <location evidence="1">Membrane</location>
        <topology evidence="1">Multi-pass membrane protein</topology>
    </subcellularLocation>
</comment>
<feature type="domain" description="Kinesin motor" evidence="12">
    <location>
        <begin position="1320"/>
        <end position="1644"/>
    </location>
</feature>
<dbReference type="InterPro" id="IPR011701">
    <property type="entry name" value="MFS"/>
</dbReference>
<dbReference type="Pfam" id="PF00225">
    <property type="entry name" value="Kinesin"/>
    <property type="match status" value="1"/>
</dbReference>
<feature type="transmembrane region" description="Helical" evidence="11">
    <location>
        <begin position="73"/>
        <end position="92"/>
    </location>
</feature>
<feature type="transmembrane region" description="Helical" evidence="11">
    <location>
        <begin position="138"/>
        <end position="157"/>
    </location>
</feature>
<dbReference type="InterPro" id="IPR019821">
    <property type="entry name" value="Kinesin_motor_CS"/>
</dbReference>
<evidence type="ECO:0000256" key="5">
    <source>
        <dbReference type="ARBA" id="ARBA00022989"/>
    </source>
</evidence>
<feature type="coiled-coil region" evidence="9">
    <location>
        <begin position="787"/>
        <end position="817"/>
    </location>
</feature>
<dbReference type="Pfam" id="PF07690">
    <property type="entry name" value="MFS_1"/>
    <property type="match status" value="1"/>
</dbReference>
<dbReference type="Proteomes" id="UP000688947">
    <property type="component" value="Unassembled WGS sequence"/>
</dbReference>
<feature type="coiled-coil region" evidence="9">
    <location>
        <begin position="1148"/>
        <end position="1251"/>
    </location>
</feature>
<feature type="transmembrane region" description="Helical" evidence="11">
    <location>
        <begin position="7"/>
        <end position="26"/>
    </location>
</feature>
<dbReference type="InterPro" id="IPR020846">
    <property type="entry name" value="MFS_dom"/>
</dbReference>
<dbReference type="FunFam" id="3.40.850.10:FF:000146">
    <property type="entry name" value="Kinesin-like protein"/>
    <property type="match status" value="1"/>
</dbReference>
<feature type="region of interest" description="Disordered" evidence="10">
    <location>
        <begin position="1099"/>
        <end position="1147"/>
    </location>
</feature>
<feature type="region of interest" description="Disordered" evidence="10">
    <location>
        <begin position="731"/>
        <end position="756"/>
    </location>
</feature>
<dbReference type="SMART" id="SM00129">
    <property type="entry name" value="KISc"/>
    <property type="match status" value="1"/>
</dbReference>
<dbReference type="VEuPathDB" id="FungiDB:PC110_g15576"/>
<dbReference type="GO" id="GO:0007018">
    <property type="term" value="P:microtubule-based movement"/>
    <property type="evidence" value="ECO:0007669"/>
    <property type="project" value="InterPro"/>
</dbReference>
<sequence length="1681" mass="186343">MLRPHMRIFYLSWMSAITGFFGWYAIPPLMPVIKTQLGLTDGEVLNSDIASTASTIFSRIASGPLLDRFGPQAVQSAVLWLGAIPILCAAFINSATTLLAVRFVVGLVGCVFVTSQYWTTITFARNVAGAANAITGGLGLSGIGFAFLLLPFVFKAITSSGHVSEDLGWRITIALPAVLMIIMGVVIRFAVDSCPTGDFQELMTKKRQAEQQTANVAGSILEQKMKHPSLRESFKIVLSDPNVLIMIAHYAACFGTELQLNNMGALYFYKEFIQKGCTDSMFCSVLSKTSAATVASSFGLMNLFARAVGGLTSDAVNRRLGMRGRQYTQFALLCVLGALVMALSRSYSLGLCVSLYVLVAIAAQASGGSTYGIVPYLNEHHTGTVNGLVGAGGNMGGALFGVIFRITGSYHTGLFYMSIFIFSLLELGVMPPAPLQEREEAYIPVALARAQLGKVVADMHAMKAEQVQKLNEILEHYRSIEKDTRERHEARVRALKDRAEAKLKESRELHVQLEKAGVVREELHAKEKQALLAEQEKQRLNHLEAHEDWRREFECALQAHEDESAKGQKAALDEIERVSRAANFTGEKAQQQLRNELQMCSEDALGQAMRVGDQLQSARLVLERQHQAFLNREVKLRRHFAGLLEVERFIYTLIDTVVDSKQQTIETKRAESLQNKLRDLETKAKAACSREEILERRLQAARERFASMEAQAVRETVELLVHAVAVTIEGADKAPPATSDAPTQTQDVEEEPKEAEEAVVVTDTEGPTLLLDKNSYESDVEVARERNVALLRSKQELHEAKEKLENLTKAKKVVKTAVKTWLTAFQSQFGREPTIEDKAQVKDKYLAFKDAEKAFSTQKALYMKKQNQCLSWGKRKPRVVNKSLIGSNSNEKTRLESEIEQLRLHLELSEARDSDLFPPSEAKFDRIIDDLEAKAIDELEPIEQEEEYEEEQFEAAPKDDEDESTEQTGDDEKEEPEENESQEVKEDAARSLQLVQMIIDAVARGKAQFNRGDKAKCYQTYAKCAEKCMAELQALHDKQRRQLAPALKRVMAESARLPPARGPQALRKQLDIVRDNCEEWLNTREEQAVARLAERNGRKEAKAAMKKQQILEKKQAEQKNEEKKHYKKKTSPPQNTSNGTPLGGGNALEDAKQKLRALEAKAKADRVKISQLEAALAKAETQVGNGSSNIAGNGSAASDRRVVDMEKKHKKTLEDNEKAAKKEIAALTQQLQAAQKASQELQDQTSALQKELGVAGGKAKQLGQLELEVNQLREQAALVTPLNNELRDAKAQYTTLETSYREEQALRKKYYNQIEDMKGKIRVYARCRPMSGSENERGCITCVKFIDEFSLEVSGGNRATKTFAYDQVFSPASTQKQVFEDTKNLLRSAVDGYNVCIFAYGQTGSGKTFTMTGSEGDPGLSPQAIHHLFQLAEEGKSNFTVTFQATMLELYNDSLIDLFHLVDGGGAHDNKLEIKKNEKGMVVVQNATLKKCTTPEQTLRLFEAANKKRQVGATKMNAESSRSHSIFSLLVESYNKTTKATTIGKLSLVDLAGSERAGKTGATADRLKEAQAINKSLSALGDVISALSTNEKFIPYRNNKLTQLMQDSLGGNAKTLMFVNISPADYNQEETSTSLTYASRVKLITNSANKNSESEQVNRLKAIIKQLRAGKTDVDLDGVLD</sequence>
<dbReference type="GO" id="GO:0003777">
    <property type="term" value="F:microtubule motor activity"/>
    <property type="evidence" value="ECO:0007669"/>
    <property type="project" value="InterPro"/>
</dbReference>
<feature type="transmembrane region" description="Helical" evidence="11">
    <location>
        <begin position="169"/>
        <end position="191"/>
    </location>
</feature>
<dbReference type="GO" id="GO:0008017">
    <property type="term" value="F:microtubule binding"/>
    <property type="evidence" value="ECO:0007669"/>
    <property type="project" value="InterPro"/>
</dbReference>
<dbReference type="PROSITE" id="PS50067">
    <property type="entry name" value="KINESIN_MOTOR_2"/>
    <property type="match status" value="1"/>
</dbReference>
<evidence type="ECO:0000256" key="2">
    <source>
        <dbReference type="ARBA" id="ARBA00022692"/>
    </source>
</evidence>
<feature type="compositionally biased region" description="Polar residues" evidence="10">
    <location>
        <begin position="1131"/>
        <end position="1140"/>
    </location>
</feature>
<keyword evidence="8" id="KW-0505">Motor protein</keyword>
<keyword evidence="9" id="KW-0175">Coiled coil</keyword>
<dbReference type="OrthoDB" id="3176171at2759"/>
<feature type="binding site" evidence="8">
    <location>
        <begin position="1401"/>
        <end position="1408"/>
    </location>
    <ligand>
        <name>ATP</name>
        <dbReference type="ChEBI" id="CHEBI:30616"/>
    </ligand>
</feature>
<evidence type="ECO:0000256" key="4">
    <source>
        <dbReference type="ARBA" id="ARBA00022840"/>
    </source>
</evidence>
<gene>
    <name evidence="14" type="ORF">JG687_00008264</name>
</gene>
<feature type="coiled-coil region" evidence="9">
    <location>
        <begin position="663"/>
        <end position="711"/>
    </location>
</feature>
<evidence type="ECO:0000256" key="11">
    <source>
        <dbReference type="SAM" id="Phobius"/>
    </source>
</evidence>
<evidence type="ECO:0000256" key="6">
    <source>
        <dbReference type="ARBA" id="ARBA00023063"/>
    </source>
</evidence>
<dbReference type="PANTHER" id="PTHR47972">
    <property type="entry name" value="KINESIN-LIKE PROTEIN KLP-3"/>
    <property type="match status" value="1"/>
</dbReference>
<evidence type="ECO:0000256" key="8">
    <source>
        <dbReference type="PROSITE-ProRule" id="PRU00283"/>
    </source>
</evidence>
<dbReference type="CDD" id="cd01366">
    <property type="entry name" value="KISc_C_terminal"/>
    <property type="match status" value="1"/>
</dbReference>
<feature type="compositionally biased region" description="Basic and acidic residues" evidence="10">
    <location>
        <begin position="1099"/>
        <end position="1124"/>
    </location>
</feature>
<evidence type="ECO:0000256" key="7">
    <source>
        <dbReference type="ARBA" id="ARBA00023136"/>
    </source>
</evidence>
<keyword evidence="7 11" id="KW-0472">Membrane</keyword>
<dbReference type="EMBL" id="JAENGZ010000390">
    <property type="protein sequence ID" value="KAG6960374.1"/>
    <property type="molecule type" value="Genomic_DNA"/>
</dbReference>
<evidence type="ECO:0000256" key="10">
    <source>
        <dbReference type="SAM" id="MobiDB-lite"/>
    </source>
</evidence>